<reference evidence="3" key="1">
    <citation type="journal article" date="2019" name="Int. J. Syst. Evol. Microbiol.">
        <title>The Global Catalogue of Microorganisms (GCM) 10K type strain sequencing project: providing services to taxonomists for standard genome sequencing and annotation.</title>
        <authorList>
            <consortium name="The Broad Institute Genomics Platform"/>
            <consortium name="The Broad Institute Genome Sequencing Center for Infectious Disease"/>
            <person name="Wu L."/>
            <person name="Ma J."/>
        </authorList>
    </citation>
    <scope>NUCLEOTIDE SEQUENCE [LARGE SCALE GENOMIC DNA]</scope>
    <source>
        <strain evidence="3">KCTC 52925</strain>
    </source>
</reference>
<keyword evidence="1" id="KW-0175">Coiled coil</keyword>
<accession>A0ABW5X0W2</accession>
<proteinExistence type="predicted"/>
<name>A0ABW5X0W2_9FLAO</name>
<evidence type="ECO:0000313" key="3">
    <source>
        <dbReference type="Proteomes" id="UP001597438"/>
    </source>
</evidence>
<evidence type="ECO:0000256" key="1">
    <source>
        <dbReference type="SAM" id="Coils"/>
    </source>
</evidence>
<organism evidence="2 3">
    <name type="scientific">Christiangramia antarctica</name>
    <dbReference type="NCBI Taxonomy" id="2058158"/>
    <lineage>
        <taxon>Bacteria</taxon>
        <taxon>Pseudomonadati</taxon>
        <taxon>Bacteroidota</taxon>
        <taxon>Flavobacteriia</taxon>
        <taxon>Flavobacteriales</taxon>
        <taxon>Flavobacteriaceae</taxon>
        <taxon>Christiangramia</taxon>
    </lineage>
</organism>
<dbReference type="Proteomes" id="UP001597438">
    <property type="component" value="Unassembled WGS sequence"/>
</dbReference>
<sequence>MKNYIWILIVLCLSACKKDVDKTDQETDVNEGFQKEIEVHENSIQLSPDSKKIAARWVEYITAENEISRIKKSTVGNVVNNSEAIAQIISSLKNSVPDSLRAVPVVSRLNVLNTKAQLLKQYSNKQKPNAELIGKTATSLIDEFDNLKIQMNELFLKSLEEFEKELDEFEENERVLMERDSIGDTITQ</sequence>
<gene>
    <name evidence="2" type="ORF">ACFSYS_01105</name>
</gene>
<keyword evidence="3" id="KW-1185">Reference proteome</keyword>
<dbReference type="RefSeq" id="WP_251739871.1">
    <property type="nucleotide sequence ID" value="NZ_JBHUOJ010000004.1"/>
</dbReference>
<protein>
    <recommendedName>
        <fullName evidence="4">Cell surface protein</fullName>
    </recommendedName>
</protein>
<dbReference type="EMBL" id="JBHUOJ010000004">
    <property type="protein sequence ID" value="MFD2831865.1"/>
    <property type="molecule type" value="Genomic_DNA"/>
</dbReference>
<feature type="coiled-coil region" evidence="1">
    <location>
        <begin position="152"/>
        <end position="179"/>
    </location>
</feature>
<evidence type="ECO:0008006" key="4">
    <source>
        <dbReference type="Google" id="ProtNLM"/>
    </source>
</evidence>
<comment type="caution">
    <text evidence="2">The sequence shown here is derived from an EMBL/GenBank/DDBJ whole genome shotgun (WGS) entry which is preliminary data.</text>
</comment>
<evidence type="ECO:0000313" key="2">
    <source>
        <dbReference type="EMBL" id="MFD2831865.1"/>
    </source>
</evidence>